<protein>
    <recommendedName>
        <fullName evidence="3">Endonuclease/exonuclease/phosphatase domain-containing protein</fullName>
    </recommendedName>
</protein>
<reference evidence="1" key="1">
    <citation type="journal article" date="2023" name="Front. Mar. Sci.">
        <title>A new Merluccius polli reference genome to investigate the effects of global change in West African waters.</title>
        <authorList>
            <person name="Mateo J.L."/>
            <person name="Blanco-Fernandez C."/>
            <person name="Garcia-Vazquez E."/>
            <person name="Machado-Schiaffino G."/>
        </authorList>
    </citation>
    <scope>NUCLEOTIDE SEQUENCE</scope>
    <source>
        <strain evidence="1">C29</strain>
        <tissue evidence="1">Fin</tissue>
    </source>
</reference>
<name>A0AA47M4R2_MERPO</name>
<sequence length="177" mass="19870">MDHIRLLRSANQTVSNCCVLVFTETWLNDNIPDSAVQLEQLTCYRADRALVNGDCSPLAEFMIIKCRPFYLPREFTALLLVAVYIPPTSILSERNAALCELYQAISEQQTAHPEGFTIVAGDFNHADLKTVLPKLHQHVNFPTREENILDLVYTPHKGAYKASPSPTSDYLTTSLLC</sequence>
<accession>A0AA47M4R2</accession>
<keyword evidence="2" id="KW-1185">Reference proteome</keyword>
<dbReference type="SUPFAM" id="SSF56219">
    <property type="entry name" value="DNase I-like"/>
    <property type="match status" value="1"/>
</dbReference>
<evidence type="ECO:0000313" key="1">
    <source>
        <dbReference type="EMBL" id="KAK0133538.1"/>
    </source>
</evidence>
<proteinExistence type="predicted"/>
<dbReference type="InterPro" id="IPR036691">
    <property type="entry name" value="Endo/exonu/phosph_ase_sf"/>
</dbReference>
<dbReference type="EMBL" id="JAOPHQ010005982">
    <property type="protein sequence ID" value="KAK0133538.1"/>
    <property type="molecule type" value="Genomic_DNA"/>
</dbReference>
<dbReference type="PANTHER" id="PTHR47510">
    <property type="entry name" value="REVERSE TRANSCRIPTASE DOMAIN-CONTAINING PROTEIN"/>
    <property type="match status" value="1"/>
</dbReference>
<gene>
    <name evidence="1" type="ORF">N1851_030957</name>
</gene>
<organism evidence="1 2">
    <name type="scientific">Merluccius polli</name>
    <name type="common">Benguela hake</name>
    <name type="synonym">Merluccius cadenati</name>
    <dbReference type="NCBI Taxonomy" id="89951"/>
    <lineage>
        <taxon>Eukaryota</taxon>
        <taxon>Metazoa</taxon>
        <taxon>Chordata</taxon>
        <taxon>Craniata</taxon>
        <taxon>Vertebrata</taxon>
        <taxon>Euteleostomi</taxon>
        <taxon>Actinopterygii</taxon>
        <taxon>Neopterygii</taxon>
        <taxon>Teleostei</taxon>
        <taxon>Neoteleostei</taxon>
        <taxon>Acanthomorphata</taxon>
        <taxon>Zeiogadaria</taxon>
        <taxon>Gadariae</taxon>
        <taxon>Gadiformes</taxon>
        <taxon>Gadoidei</taxon>
        <taxon>Merlucciidae</taxon>
        <taxon>Merluccius</taxon>
    </lineage>
</organism>
<dbReference type="Proteomes" id="UP001174136">
    <property type="component" value="Unassembled WGS sequence"/>
</dbReference>
<evidence type="ECO:0008006" key="3">
    <source>
        <dbReference type="Google" id="ProtNLM"/>
    </source>
</evidence>
<evidence type="ECO:0000313" key="2">
    <source>
        <dbReference type="Proteomes" id="UP001174136"/>
    </source>
</evidence>
<comment type="caution">
    <text evidence="1">The sequence shown here is derived from an EMBL/GenBank/DDBJ whole genome shotgun (WGS) entry which is preliminary data.</text>
</comment>
<dbReference type="Gene3D" id="3.60.10.10">
    <property type="entry name" value="Endonuclease/exonuclease/phosphatase"/>
    <property type="match status" value="1"/>
</dbReference>
<dbReference type="PANTHER" id="PTHR47510:SF3">
    <property type="entry name" value="ENDO_EXONUCLEASE_PHOSPHATASE DOMAIN-CONTAINING PROTEIN"/>
    <property type="match status" value="1"/>
</dbReference>
<dbReference type="AlphaFoldDB" id="A0AA47M4R2"/>